<evidence type="ECO:0000313" key="8">
    <source>
        <dbReference type="Proteomes" id="UP000314982"/>
    </source>
</evidence>
<dbReference type="InterPro" id="IPR039776">
    <property type="entry name" value="Pds5"/>
</dbReference>
<reference evidence="7" key="2">
    <citation type="submission" date="2025-08" db="UniProtKB">
        <authorList>
            <consortium name="Ensembl"/>
        </authorList>
    </citation>
    <scope>IDENTIFICATION</scope>
</reference>
<reference evidence="7" key="3">
    <citation type="submission" date="2025-09" db="UniProtKB">
        <authorList>
            <consortium name="Ensembl"/>
        </authorList>
    </citation>
    <scope>IDENTIFICATION</scope>
</reference>
<evidence type="ECO:0000256" key="6">
    <source>
        <dbReference type="ARBA" id="ARBA00023306"/>
    </source>
</evidence>
<keyword evidence="8" id="KW-1185">Reference proteome</keyword>
<protein>
    <recommendedName>
        <fullName evidence="9">PDS5 cohesin associated factor B</fullName>
    </recommendedName>
</protein>
<reference evidence="8" key="1">
    <citation type="submission" date="2018-06" db="EMBL/GenBank/DDBJ databases">
        <title>Genome assembly of Danube salmon.</title>
        <authorList>
            <person name="Macqueen D.J."/>
            <person name="Gundappa M.K."/>
        </authorList>
    </citation>
    <scope>NUCLEOTIDE SEQUENCE [LARGE SCALE GENOMIC DNA]</scope>
</reference>
<comment type="subcellular location">
    <subcellularLocation>
        <location evidence="1">Nucleus</location>
    </subcellularLocation>
</comment>
<dbReference type="GO" id="GO:0006281">
    <property type="term" value="P:DNA repair"/>
    <property type="evidence" value="ECO:0007669"/>
    <property type="project" value="TreeGrafter"/>
</dbReference>
<dbReference type="Ensembl" id="ENSHHUT00000063387.1">
    <property type="protein sequence ID" value="ENSHHUP00000061307.1"/>
    <property type="gene ID" value="ENSHHUG00000036299.1"/>
</dbReference>
<evidence type="ECO:0000256" key="2">
    <source>
        <dbReference type="ARBA" id="ARBA00022618"/>
    </source>
</evidence>
<organism evidence="7 8">
    <name type="scientific">Hucho hucho</name>
    <name type="common">huchen</name>
    <dbReference type="NCBI Taxonomy" id="62062"/>
    <lineage>
        <taxon>Eukaryota</taxon>
        <taxon>Metazoa</taxon>
        <taxon>Chordata</taxon>
        <taxon>Craniata</taxon>
        <taxon>Vertebrata</taxon>
        <taxon>Euteleostomi</taxon>
        <taxon>Actinopterygii</taxon>
        <taxon>Neopterygii</taxon>
        <taxon>Teleostei</taxon>
        <taxon>Protacanthopterygii</taxon>
        <taxon>Salmoniformes</taxon>
        <taxon>Salmonidae</taxon>
        <taxon>Salmoninae</taxon>
        <taxon>Hucho</taxon>
    </lineage>
</organism>
<name>A0A4W5PCW9_9TELE</name>
<dbReference type="GO" id="GO:0005634">
    <property type="term" value="C:nucleus"/>
    <property type="evidence" value="ECO:0007669"/>
    <property type="project" value="UniProtKB-SubCell"/>
</dbReference>
<dbReference type="GO" id="GO:0000785">
    <property type="term" value="C:chromatin"/>
    <property type="evidence" value="ECO:0007669"/>
    <property type="project" value="TreeGrafter"/>
</dbReference>
<accession>A0A4W5PCW9</accession>
<keyword evidence="4" id="KW-0498">Mitosis</keyword>
<dbReference type="GO" id="GO:0051301">
    <property type="term" value="P:cell division"/>
    <property type="evidence" value="ECO:0007669"/>
    <property type="project" value="UniProtKB-KW"/>
</dbReference>
<evidence type="ECO:0000256" key="1">
    <source>
        <dbReference type="ARBA" id="ARBA00004123"/>
    </source>
</evidence>
<evidence type="ECO:0000256" key="4">
    <source>
        <dbReference type="ARBA" id="ARBA00022776"/>
    </source>
</evidence>
<sequence>VFAKVMILPDSGKAQDFVKKFAQVLEEDEKIRKQLETLVSPTCSCKQAEGCVKLGSSKQPINPFLEMVKFLLERIAPVQIDSEYISALVKQVNKSIEGTADDDEEGVPTEEAIRAGLELLKLLSFTHPVSFHSAETFESLLGCLKMEDEKTAEATLQIFKNTGAKLENFPHIKSVLLPVLQQKAKKGPPRQAKYSIHCIYAMFTNRETHFAQIFEPLHKGLDTADHEELITPLTTLGHLSLLAPEQFAVPLKSLVANFIVKDMLMNDRAPGNKTTKLWVPDDEVSPETLPKIQGIKLMVRWLLGVKNTQSKSGNSTLRMLTAILNSDEDLTEQGKIGKPDMSRLCLAVGCAVLKLAQEPCYHDIITLEHYQLCALVLNVSTQTHTHTHTQRIRATMRSSPWSSTSCKNTHSQAPCYPGAVPALCLNYYHTGSPRLCSAFCT</sequence>
<evidence type="ECO:0008006" key="9">
    <source>
        <dbReference type="Google" id="ProtNLM"/>
    </source>
</evidence>
<dbReference type="InterPro" id="IPR016024">
    <property type="entry name" value="ARM-type_fold"/>
</dbReference>
<dbReference type="SUPFAM" id="SSF48371">
    <property type="entry name" value="ARM repeat"/>
    <property type="match status" value="1"/>
</dbReference>
<dbReference type="GeneTree" id="ENSGT00940000157257"/>
<evidence type="ECO:0000313" key="7">
    <source>
        <dbReference type="Ensembl" id="ENSHHUP00000061307.1"/>
    </source>
</evidence>
<keyword evidence="6" id="KW-0131">Cell cycle</keyword>
<dbReference type="STRING" id="62062.ENSHHUP00000061307"/>
<evidence type="ECO:0000256" key="3">
    <source>
        <dbReference type="ARBA" id="ARBA00022737"/>
    </source>
</evidence>
<dbReference type="AlphaFoldDB" id="A0A4W5PCW9"/>
<proteinExistence type="predicted"/>
<dbReference type="PANTHER" id="PTHR12663:SF1">
    <property type="entry name" value="SISTER CHROMATID COHESION PROTEIN PDS5 HOMOLOG B"/>
    <property type="match status" value="1"/>
</dbReference>
<evidence type="ECO:0000256" key="5">
    <source>
        <dbReference type="ARBA" id="ARBA00023242"/>
    </source>
</evidence>
<dbReference type="GO" id="GO:0007064">
    <property type="term" value="P:mitotic sister chromatid cohesion"/>
    <property type="evidence" value="ECO:0007669"/>
    <property type="project" value="InterPro"/>
</dbReference>
<dbReference type="Proteomes" id="UP000314982">
    <property type="component" value="Unassembled WGS sequence"/>
</dbReference>
<keyword evidence="5" id="KW-0539">Nucleus</keyword>
<keyword evidence="2" id="KW-0132">Cell division</keyword>
<dbReference type="Pfam" id="PF20168">
    <property type="entry name" value="PDS5"/>
    <property type="match status" value="1"/>
</dbReference>
<keyword evidence="3" id="KW-0677">Repeat</keyword>
<dbReference type="PANTHER" id="PTHR12663">
    <property type="entry name" value="ANDROGEN INDUCED INHIBITOR OF PROLIFERATION AS3 / PDS5-RELATED"/>
    <property type="match status" value="1"/>
</dbReference>